<dbReference type="Pfam" id="PF00724">
    <property type="entry name" value="Oxidored_FMN"/>
    <property type="match status" value="1"/>
</dbReference>
<dbReference type="GO" id="GO:0016491">
    <property type="term" value="F:oxidoreductase activity"/>
    <property type="evidence" value="ECO:0007669"/>
    <property type="project" value="UniProtKB-KW"/>
</dbReference>
<evidence type="ECO:0000256" key="4">
    <source>
        <dbReference type="ARBA" id="ARBA00023002"/>
    </source>
</evidence>
<dbReference type="GO" id="GO:0010181">
    <property type="term" value="F:FMN binding"/>
    <property type="evidence" value="ECO:0007669"/>
    <property type="project" value="InterPro"/>
</dbReference>
<evidence type="ECO:0000256" key="3">
    <source>
        <dbReference type="ARBA" id="ARBA00022643"/>
    </source>
</evidence>
<dbReference type="PANTHER" id="PTHR43656">
    <property type="entry name" value="BINDING OXIDOREDUCTASE, PUTATIVE (AFU_ORTHOLOGUE AFUA_2G08260)-RELATED"/>
    <property type="match status" value="1"/>
</dbReference>
<dbReference type="Gene3D" id="3.20.20.70">
    <property type="entry name" value="Aldolase class I"/>
    <property type="match status" value="1"/>
</dbReference>
<dbReference type="InterPro" id="IPR001155">
    <property type="entry name" value="OxRdtase_FMN_N"/>
</dbReference>
<proteinExistence type="inferred from homology"/>
<name>A0A1U7LRI7_NEOID</name>
<dbReference type="EMBL" id="LXFE01000487">
    <property type="protein sequence ID" value="OLL25162.1"/>
    <property type="molecule type" value="Genomic_DNA"/>
</dbReference>
<evidence type="ECO:0000313" key="6">
    <source>
        <dbReference type="EMBL" id="OLL25162.1"/>
    </source>
</evidence>
<dbReference type="InterPro" id="IPR051799">
    <property type="entry name" value="NADH_flavin_oxidoreductase"/>
</dbReference>
<keyword evidence="3" id="KW-0288">FMN</keyword>
<comment type="caution">
    <text evidence="6">The sequence shown here is derived from an EMBL/GenBank/DDBJ whole genome shotgun (WGS) entry which is preliminary data.</text>
</comment>
<dbReference type="OrthoDB" id="1663137at2759"/>
<reference evidence="6 7" key="1">
    <citation type="submission" date="2016-04" db="EMBL/GenBank/DDBJ databases">
        <title>Evolutionary innovation and constraint leading to complex multicellularity in the Ascomycota.</title>
        <authorList>
            <person name="Cisse O."/>
            <person name="Nguyen A."/>
            <person name="Hewitt D.A."/>
            <person name="Jedd G."/>
            <person name="Stajich J.E."/>
        </authorList>
    </citation>
    <scope>NUCLEOTIDE SEQUENCE [LARGE SCALE GENOMIC DNA]</scope>
    <source>
        <strain evidence="6 7">DAH-3</strain>
    </source>
</reference>
<evidence type="ECO:0000256" key="1">
    <source>
        <dbReference type="ARBA" id="ARBA00005979"/>
    </source>
</evidence>
<sequence length="417" mass="46301">MENIPFILKEELATWYPSSIDEKKRGVPNAEYVQLYERWSKGGIGLIVRYDSPKIKKNNITSGNIMLYPDQLASAGSALLHDNEDNRLEMFAKTVKVAKSHESVFIAQISHPGRQIQTLLNPNPVSAGDVQMNNRTLYAKPRPLIEIREIVEQFAITSELLYQAGFDGVQLHAAHGYLLAQFLSPITNNRNDKYGGPLANRSRIIFEIIDAIQSRCPPTFSISVKLNSVEFQQGGFCVEEAAKLCIELEKAKVDFIDLSGGNYENLAFEHKKESTKQREAYFLEFADLIRPNLKKTKIYVTGGFRTATGMVNAVKSGATDGIGLARPLSAEPELVKDILSGKVISAIKPTFDGITNMTLIASGVQIAQIGHRKEPSDFSDETQSAKLFASIAKCMAKRSNWTTIEKPGRPVDLKDFD</sequence>
<dbReference type="OMA" id="PKPMDEQ"/>
<feature type="domain" description="NADH:flavin oxidoreductase/NADH oxidase N-terminal" evidence="5">
    <location>
        <begin position="65"/>
        <end position="340"/>
    </location>
</feature>
<gene>
    <name evidence="6" type="ORF">NEOLI_002985</name>
</gene>
<comment type="similarity">
    <text evidence="1">Belongs to the NADH:flavin oxidoreductase/NADH oxidase family.</text>
</comment>
<dbReference type="Proteomes" id="UP000186594">
    <property type="component" value="Unassembled WGS sequence"/>
</dbReference>
<keyword evidence="2" id="KW-0285">Flavoprotein</keyword>
<dbReference type="STRING" id="1198029.A0A1U7LRI7"/>
<dbReference type="AlphaFoldDB" id="A0A1U7LRI7"/>
<organism evidence="6 7">
    <name type="scientific">Neolecta irregularis (strain DAH-3)</name>
    <dbReference type="NCBI Taxonomy" id="1198029"/>
    <lineage>
        <taxon>Eukaryota</taxon>
        <taxon>Fungi</taxon>
        <taxon>Dikarya</taxon>
        <taxon>Ascomycota</taxon>
        <taxon>Taphrinomycotina</taxon>
        <taxon>Neolectales</taxon>
        <taxon>Neolectaceae</taxon>
        <taxon>Neolecta</taxon>
    </lineage>
</organism>
<dbReference type="SUPFAM" id="SSF51395">
    <property type="entry name" value="FMN-linked oxidoreductases"/>
    <property type="match status" value="1"/>
</dbReference>
<evidence type="ECO:0000256" key="2">
    <source>
        <dbReference type="ARBA" id="ARBA00022630"/>
    </source>
</evidence>
<protein>
    <submittedName>
        <fullName evidence="6">NADH oxidase</fullName>
    </submittedName>
</protein>
<dbReference type="PANTHER" id="PTHR43656:SF5">
    <property type="entry name" value="NADH:FLAVIN OXIDOREDUCTASE_NADH OXIDASE N-TERMINAL DOMAIN-CONTAINING PROTEIN"/>
    <property type="match status" value="1"/>
</dbReference>
<evidence type="ECO:0000313" key="7">
    <source>
        <dbReference type="Proteomes" id="UP000186594"/>
    </source>
</evidence>
<dbReference type="InterPro" id="IPR013785">
    <property type="entry name" value="Aldolase_TIM"/>
</dbReference>
<keyword evidence="7" id="KW-1185">Reference proteome</keyword>
<accession>A0A1U7LRI7</accession>
<evidence type="ECO:0000259" key="5">
    <source>
        <dbReference type="Pfam" id="PF00724"/>
    </source>
</evidence>
<keyword evidence="4" id="KW-0560">Oxidoreductase</keyword>